<organism evidence="3 4">
    <name type="scientific">Campylobacter californiensis</name>
    <dbReference type="NCBI Taxonomy" id="1032243"/>
    <lineage>
        <taxon>Bacteria</taxon>
        <taxon>Pseudomonadati</taxon>
        <taxon>Campylobacterota</taxon>
        <taxon>Epsilonproteobacteria</taxon>
        <taxon>Campylobacterales</taxon>
        <taxon>Campylobacteraceae</taxon>
        <taxon>Campylobacter</taxon>
    </lineage>
</organism>
<dbReference type="AlphaFoldDB" id="A0AAW3ZSK5"/>
<gene>
    <name evidence="2" type="ORF">CCAL12919_00805</name>
    <name evidence="3" type="ORF">CCAL9337_01975</name>
</gene>
<keyword evidence="3" id="KW-0966">Cell projection</keyword>
<keyword evidence="3" id="KW-0969">Cilium</keyword>
<dbReference type="SUPFAM" id="SSF101498">
    <property type="entry name" value="Anti-sigma factor FlgM"/>
    <property type="match status" value="1"/>
</dbReference>
<evidence type="ECO:0000313" key="5">
    <source>
        <dbReference type="Proteomes" id="UP001318760"/>
    </source>
</evidence>
<dbReference type="Pfam" id="PF04316">
    <property type="entry name" value="FlgM"/>
    <property type="match status" value="1"/>
</dbReference>
<name>A0AAW3ZSK5_9BACT</name>
<evidence type="ECO:0000259" key="1">
    <source>
        <dbReference type="Pfam" id="PF04316"/>
    </source>
</evidence>
<dbReference type="Proteomes" id="UP001318760">
    <property type="component" value="Unassembled WGS sequence"/>
</dbReference>
<dbReference type="EMBL" id="LIWG01000002">
    <property type="protein sequence ID" value="MBE3607497.1"/>
    <property type="molecule type" value="Genomic_DNA"/>
</dbReference>
<keyword evidence="4" id="KW-1185">Reference proteome</keyword>
<dbReference type="Proteomes" id="UP000650616">
    <property type="component" value="Unassembled WGS sequence"/>
</dbReference>
<dbReference type="EMBL" id="JADBHS010000001">
    <property type="protein sequence ID" value="MBE2985675.1"/>
    <property type="molecule type" value="Genomic_DNA"/>
</dbReference>
<protein>
    <submittedName>
        <fullName evidence="3">Flagellar biosynthesis anti-sigma factor FlgM</fullName>
    </submittedName>
</protein>
<keyword evidence="3" id="KW-0282">Flagellum</keyword>
<dbReference type="RefSeq" id="WP_169935725.1">
    <property type="nucleotide sequence ID" value="NZ_CP012545.1"/>
</dbReference>
<comment type="caution">
    <text evidence="3">The sequence shown here is derived from an EMBL/GenBank/DDBJ whole genome shotgun (WGS) entry which is preliminary data.</text>
</comment>
<proteinExistence type="predicted"/>
<dbReference type="InterPro" id="IPR031316">
    <property type="entry name" value="FlgM_C"/>
</dbReference>
<feature type="domain" description="Anti-sigma-28 factor FlgM C-terminal" evidence="1">
    <location>
        <begin position="23"/>
        <end position="61"/>
    </location>
</feature>
<reference evidence="3 4" key="1">
    <citation type="submission" date="2015-08" db="EMBL/GenBank/DDBJ databases">
        <title>Comparative genomics of the Campylobacter concisus group.</title>
        <authorList>
            <person name="Yee E."/>
            <person name="Chapman M.H."/>
            <person name="Huynh S."/>
            <person name="Bono J.L."/>
            <person name="On S.L."/>
            <person name="St Leger J."/>
            <person name="Foster G."/>
            <person name="Parker C.T."/>
            <person name="Miller W.G."/>
        </authorList>
    </citation>
    <scope>NUCLEOTIDE SEQUENCE [LARGE SCALE GENOMIC DNA]</scope>
    <source>
        <strain evidence="3 4">RM9337</strain>
    </source>
</reference>
<evidence type="ECO:0000313" key="3">
    <source>
        <dbReference type="EMBL" id="MBE3607497.1"/>
    </source>
</evidence>
<sequence length="67" mass="6854">MISSLGTNIGFGANSGIKTPEARKEQELSTTNVDKNSKVAQIAAAIADGSYEIDISKTAKAVADAIA</sequence>
<reference evidence="2 5" key="2">
    <citation type="submission" date="2020-10" db="EMBL/GenBank/DDBJ databases">
        <title>Campylobacter californiensis sp. nov. isolated from cattle and feral swine in California.</title>
        <authorList>
            <person name="Miller W.G."/>
        </authorList>
    </citation>
    <scope>NUCLEOTIDE SEQUENCE [LARGE SCALE GENOMIC DNA]</scope>
    <source>
        <strain evidence="2 5">RM12919</strain>
    </source>
</reference>
<dbReference type="InterPro" id="IPR035890">
    <property type="entry name" value="Anti-sigma-28_factor_FlgM_sf"/>
</dbReference>
<evidence type="ECO:0000313" key="2">
    <source>
        <dbReference type="EMBL" id="MBE2985675.1"/>
    </source>
</evidence>
<accession>A0AAW3ZSK5</accession>
<evidence type="ECO:0000313" key="4">
    <source>
        <dbReference type="Proteomes" id="UP000650616"/>
    </source>
</evidence>